<proteinExistence type="predicted"/>
<dbReference type="Gene3D" id="1.10.1750.10">
    <property type="match status" value="1"/>
</dbReference>
<dbReference type="Pfam" id="PF08299">
    <property type="entry name" value="Bac_DnaA_C"/>
    <property type="match status" value="1"/>
</dbReference>
<dbReference type="InterPro" id="IPR013159">
    <property type="entry name" value="DnaA_C"/>
</dbReference>
<dbReference type="Proteomes" id="UP001165652">
    <property type="component" value="Unassembled WGS sequence"/>
</dbReference>
<dbReference type="CDD" id="cd06571">
    <property type="entry name" value="Bac_DnaA_C"/>
    <property type="match status" value="1"/>
</dbReference>
<accession>A0ABT5JE96</accession>
<dbReference type="PANTHER" id="PTHR30050:SF5">
    <property type="entry name" value="DNAA REGULATORY INACTIVATOR HDA"/>
    <property type="match status" value="1"/>
</dbReference>
<dbReference type="SMART" id="SM00760">
    <property type="entry name" value="Bac_DnaA_C"/>
    <property type="match status" value="1"/>
</dbReference>
<comment type="caution">
    <text evidence="2">The sequence shown here is derived from an EMBL/GenBank/DDBJ whole genome shotgun (WGS) entry which is preliminary data.</text>
</comment>
<dbReference type="EMBL" id="JAQQLI010000035">
    <property type="protein sequence ID" value="MDC7788004.1"/>
    <property type="molecule type" value="Genomic_DNA"/>
</dbReference>
<dbReference type="SUPFAM" id="SSF48295">
    <property type="entry name" value="TrpR-like"/>
    <property type="match status" value="1"/>
</dbReference>
<evidence type="ECO:0000313" key="3">
    <source>
        <dbReference type="Proteomes" id="UP001165652"/>
    </source>
</evidence>
<dbReference type="RefSeq" id="WP_272778840.1">
    <property type="nucleotide sequence ID" value="NZ_JAQQLI010000035.1"/>
</dbReference>
<evidence type="ECO:0000313" key="2">
    <source>
        <dbReference type="EMBL" id="MDC7788004.1"/>
    </source>
</evidence>
<feature type="domain" description="Chromosomal replication initiator DnaA C-terminal" evidence="1">
    <location>
        <begin position="7"/>
        <end position="76"/>
    </location>
</feature>
<sequence length="224" mass="23934">MSDGTVSIRMILRAVGLAWGIPGHVIRSARRTADVAAPRHAVCLLAREMTQLSFPAIGRLLGNRDHSTIIQAAQRAEELAATDAGFAHRLSVARQTVLTSLGTAEQWQDADAVQIAERVMAADPWRAATDLAVDEVVAVAARAVALEEVAATSYRLLALLDEHDRLRRGGFADAAAIRRANDIAVQARAFADALADALQGLGYEYAEPAELPQPQETADASPRP</sequence>
<dbReference type="InterPro" id="IPR010921">
    <property type="entry name" value="Trp_repressor/repl_initiator"/>
</dbReference>
<gene>
    <name evidence="2" type="ORF">PQJ73_20130</name>
</gene>
<name>A0ABT5JE96_RHOTP</name>
<dbReference type="PANTHER" id="PTHR30050">
    <property type="entry name" value="CHROMOSOMAL REPLICATION INITIATOR PROTEIN DNAA"/>
    <property type="match status" value="1"/>
</dbReference>
<protein>
    <submittedName>
        <fullName evidence="2">Helix-turn-helix domain-containing protein</fullName>
    </submittedName>
</protein>
<reference evidence="2" key="2">
    <citation type="submission" date="2023-02" db="EMBL/GenBank/DDBJ databases">
        <authorList>
            <person name="Rayyan A."/>
            <person name="Meyer T."/>
            <person name="Kyndt J.A."/>
        </authorList>
    </citation>
    <scope>NUCLEOTIDE SEQUENCE</scope>
    <source>
        <strain evidence="2">DSM 9987</strain>
    </source>
</reference>
<keyword evidence="3" id="KW-1185">Reference proteome</keyword>
<reference evidence="2" key="1">
    <citation type="journal article" date="2023" name="Microbiol Resour">
        <title>Genome Sequences of Rhodoplanes serenus and Two Thermotolerant Strains, Rhodoplanes tepidamans and 'Rhodoplanes cryptolactis,' Further Refine the Genus.</title>
        <authorList>
            <person name="Rayyan A.A."/>
            <person name="Kyndt J.A."/>
        </authorList>
    </citation>
    <scope>NUCLEOTIDE SEQUENCE</scope>
    <source>
        <strain evidence="2">DSM 9987</strain>
    </source>
</reference>
<evidence type="ECO:0000259" key="1">
    <source>
        <dbReference type="SMART" id="SM00760"/>
    </source>
</evidence>
<organism evidence="2 3">
    <name type="scientific">Rhodoplanes tepidamans</name>
    <name type="common">Rhodoplanes cryptolactis</name>
    <dbReference type="NCBI Taxonomy" id="200616"/>
    <lineage>
        <taxon>Bacteria</taxon>
        <taxon>Pseudomonadati</taxon>
        <taxon>Pseudomonadota</taxon>
        <taxon>Alphaproteobacteria</taxon>
        <taxon>Hyphomicrobiales</taxon>
        <taxon>Nitrobacteraceae</taxon>
        <taxon>Rhodoplanes</taxon>
    </lineage>
</organism>